<feature type="domain" description="Outer membrane channel protein CpnT-like N-terminal" evidence="2">
    <location>
        <begin position="27"/>
        <end position="153"/>
    </location>
</feature>
<proteinExistence type="predicted"/>
<protein>
    <recommendedName>
        <fullName evidence="2">Outer membrane channel protein CpnT-like N-terminal domain-containing protein</fullName>
    </recommendedName>
</protein>
<organism evidence="3">
    <name type="scientific">Nonomuraea gerenzanensis</name>
    <dbReference type="NCBI Taxonomy" id="93944"/>
    <lineage>
        <taxon>Bacteria</taxon>
        <taxon>Bacillati</taxon>
        <taxon>Actinomycetota</taxon>
        <taxon>Actinomycetes</taxon>
        <taxon>Streptosporangiales</taxon>
        <taxon>Streptosporangiaceae</taxon>
        <taxon>Nonomuraea</taxon>
    </lineage>
</organism>
<gene>
    <name evidence="3" type="ORF">BN4615_P6247</name>
</gene>
<feature type="transmembrane region" description="Helical" evidence="1">
    <location>
        <begin position="125"/>
        <end position="145"/>
    </location>
</feature>
<dbReference type="AlphaFoldDB" id="A0A1M4ECK3"/>
<dbReference type="EMBL" id="LT559118">
    <property type="protein sequence ID" value="SBO96731.1"/>
    <property type="molecule type" value="Genomic_DNA"/>
</dbReference>
<dbReference type="RefSeq" id="WP_225265538.1">
    <property type="nucleotide sequence ID" value="NZ_CP084058.1"/>
</dbReference>
<dbReference type="Pfam" id="PF25547">
    <property type="entry name" value="WXG100_2"/>
    <property type="match status" value="1"/>
</dbReference>
<dbReference type="InterPro" id="IPR057746">
    <property type="entry name" value="CpnT-like_N"/>
</dbReference>
<evidence type="ECO:0000256" key="1">
    <source>
        <dbReference type="SAM" id="Phobius"/>
    </source>
</evidence>
<sequence>MALNVSPGRASIYGVGTLGIAAFVFEMLATPYPEGDPGRARQAGAVWKRLAGRIEQSPDRTFPAAKPVWRENDGAGVEEFKKTVTAALYPQAEENAFTAKLARRCRDNGTACDDFAETLQAARDAYWTLALANLASFIFITTFPWQAGWAYQITQILIRRAQARLLARLLEHSVARIVLSKLTEYTIGSVFFAAGDVGVVAGVKALRGEDPGSYGENATQAVKEFAASIAFYGVFDAAMPLARRATSNLDVRYFLSRLAGGSAGYGPAYEALNGQSGTELVPTWEQTLSRVLLYFTMAHKPAGG</sequence>
<reference evidence="3" key="1">
    <citation type="submission" date="2016-04" db="EMBL/GenBank/DDBJ databases">
        <authorList>
            <person name="Evans L.H."/>
            <person name="Alamgir A."/>
            <person name="Owens N."/>
            <person name="Weber N.D."/>
            <person name="Virtaneva K."/>
            <person name="Barbian K."/>
            <person name="Babar A."/>
            <person name="Rosenke K."/>
        </authorList>
    </citation>
    <scope>NUCLEOTIDE SEQUENCE</scope>
    <source>
        <strain evidence="3">Nono1</strain>
    </source>
</reference>
<feature type="transmembrane region" description="Helical" evidence="1">
    <location>
        <begin position="12"/>
        <end position="32"/>
    </location>
</feature>
<name>A0A1M4ECK3_9ACTN</name>
<accession>A0A1M4ECK3</accession>
<evidence type="ECO:0000313" key="3">
    <source>
        <dbReference type="EMBL" id="SBO96731.1"/>
    </source>
</evidence>
<keyword evidence="1" id="KW-1133">Transmembrane helix</keyword>
<evidence type="ECO:0000259" key="2">
    <source>
        <dbReference type="Pfam" id="PF25547"/>
    </source>
</evidence>
<keyword evidence="1" id="KW-0472">Membrane</keyword>
<keyword evidence="1" id="KW-0812">Transmembrane</keyword>